<name>A0A1Q9D3K6_SYMMI</name>
<feature type="repeat" description="ANK" evidence="3">
    <location>
        <begin position="196"/>
        <end position="217"/>
    </location>
</feature>
<gene>
    <name evidence="4" type="primary">mask</name>
    <name evidence="4" type="ORF">AK812_SmicGene28795</name>
</gene>
<dbReference type="SUPFAM" id="SSF48403">
    <property type="entry name" value="Ankyrin repeat"/>
    <property type="match status" value="1"/>
</dbReference>
<feature type="repeat" description="ANK" evidence="3">
    <location>
        <begin position="127"/>
        <end position="159"/>
    </location>
</feature>
<evidence type="ECO:0000256" key="3">
    <source>
        <dbReference type="PROSITE-ProRule" id="PRU00023"/>
    </source>
</evidence>
<dbReference type="OMA" id="PMIDMAD"/>
<dbReference type="PROSITE" id="PS50297">
    <property type="entry name" value="ANK_REP_REGION"/>
    <property type="match status" value="4"/>
</dbReference>
<comment type="caution">
    <text evidence="4">The sequence shown here is derived from an EMBL/GenBank/DDBJ whole genome shotgun (WGS) entry which is preliminary data.</text>
</comment>
<dbReference type="PANTHER" id="PTHR24173:SF74">
    <property type="entry name" value="ANKYRIN REPEAT DOMAIN-CONTAINING PROTEIN 16"/>
    <property type="match status" value="1"/>
</dbReference>
<dbReference type="PROSITE" id="PS50088">
    <property type="entry name" value="ANK_REPEAT"/>
    <property type="match status" value="5"/>
</dbReference>
<sequence length="300" mass="31951">MPTTVFPTGYCNGWMSHLRPVLSVRSPLDAGSHHYTWHTGMPFKCECGLPSSVIQKPRWTMFRPKTELPCAVHGKACSTCREVKRQAPQKANSNGETPLLCAVQKGRANIVKLLLGHSAAVDISNNDGETPLNLAAGKGDTETVQLLLVDGRSQSVDTPDRLGWTPVLMAAHGGHVGVLRLLLKSNAKPADSHSGTGETPLLCAAKRGHVEVAKLLLTSAEVPMIDMADRDGNTPLMMAAQFGFAEALRLLLSKKASIDLCNKANETALLLAAQEGFAEVVAILLEEGSKAVNIAAADGY</sequence>
<dbReference type="SMART" id="SM00248">
    <property type="entry name" value="ANK"/>
    <property type="match status" value="6"/>
</dbReference>
<evidence type="ECO:0000313" key="4">
    <source>
        <dbReference type="EMBL" id="OLP89725.1"/>
    </source>
</evidence>
<keyword evidence="2 3" id="KW-0040">ANK repeat</keyword>
<evidence type="ECO:0000313" key="5">
    <source>
        <dbReference type="Proteomes" id="UP000186817"/>
    </source>
</evidence>
<accession>A0A1Q9D3K6</accession>
<reference evidence="4 5" key="1">
    <citation type="submission" date="2016-02" db="EMBL/GenBank/DDBJ databases">
        <title>Genome analysis of coral dinoflagellate symbionts highlights evolutionary adaptations to a symbiotic lifestyle.</title>
        <authorList>
            <person name="Aranda M."/>
            <person name="Li Y."/>
            <person name="Liew Y.J."/>
            <person name="Baumgarten S."/>
            <person name="Simakov O."/>
            <person name="Wilson M."/>
            <person name="Piel J."/>
            <person name="Ashoor H."/>
            <person name="Bougouffa S."/>
            <person name="Bajic V.B."/>
            <person name="Ryu T."/>
            <person name="Ravasi T."/>
            <person name="Bayer T."/>
            <person name="Micklem G."/>
            <person name="Kim H."/>
            <person name="Bhak J."/>
            <person name="Lajeunesse T.C."/>
            <person name="Voolstra C.R."/>
        </authorList>
    </citation>
    <scope>NUCLEOTIDE SEQUENCE [LARGE SCALE GENOMIC DNA]</scope>
    <source>
        <strain evidence="4 5">CCMP2467</strain>
    </source>
</reference>
<keyword evidence="5" id="KW-1185">Reference proteome</keyword>
<dbReference type="Pfam" id="PF12796">
    <property type="entry name" value="Ank_2"/>
    <property type="match status" value="2"/>
</dbReference>
<keyword evidence="1" id="KW-0677">Repeat</keyword>
<feature type="repeat" description="ANK" evidence="3">
    <location>
        <begin position="162"/>
        <end position="194"/>
    </location>
</feature>
<evidence type="ECO:0000256" key="1">
    <source>
        <dbReference type="ARBA" id="ARBA00022737"/>
    </source>
</evidence>
<dbReference type="Gene3D" id="1.25.40.20">
    <property type="entry name" value="Ankyrin repeat-containing domain"/>
    <property type="match status" value="2"/>
</dbReference>
<dbReference type="InterPro" id="IPR002110">
    <property type="entry name" value="Ankyrin_rpt"/>
</dbReference>
<feature type="repeat" description="ANK" evidence="3">
    <location>
        <begin position="231"/>
        <end position="263"/>
    </location>
</feature>
<dbReference type="AlphaFoldDB" id="A0A1Q9D3K6"/>
<dbReference type="Proteomes" id="UP000186817">
    <property type="component" value="Unassembled WGS sequence"/>
</dbReference>
<feature type="repeat" description="ANK" evidence="3">
    <location>
        <begin position="94"/>
        <end position="126"/>
    </location>
</feature>
<dbReference type="EMBL" id="LSRX01000748">
    <property type="protein sequence ID" value="OLP89725.1"/>
    <property type="molecule type" value="Genomic_DNA"/>
</dbReference>
<proteinExistence type="predicted"/>
<protein>
    <submittedName>
        <fullName evidence="4">Ankyrin repeat and KH domain-containing protein mask</fullName>
    </submittedName>
</protein>
<dbReference type="InterPro" id="IPR036770">
    <property type="entry name" value="Ankyrin_rpt-contain_sf"/>
</dbReference>
<dbReference type="PANTHER" id="PTHR24173">
    <property type="entry name" value="ANKYRIN REPEAT CONTAINING"/>
    <property type="match status" value="1"/>
</dbReference>
<dbReference type="OrthoDB" id="20872at2759"/>
<organism evidence="4 5">
    <name type="scientific">Symbiodinium microadriaticum</name>
    <name type="common">Dinoflagellate</name>
    <name type="synonym">Zooxanthella microadriatica</name>
    <dbReference type="NCBI Taxonomy" id="2951"/>
    <lineage>
        <taxon>Eukaryota</taxon>
        <taxon>Sar</taxon>
        <taxon>Alveolata</taxon>
        <taxon>Dinophyceae</taxon>
        <taxon>Suessiales</taxon>
        <taxon>Symbiodiniaceae</taxon>
        <taxon>Symbiodinium</taxon>
    </lineage>
</organism>
<evidence type="ECO:0000256" key="2">
    <source>
        <dbReference type="ARBA" id="ARBA00023043"/>
    </source>
</evidence>
<dbReference type="Pfam" id="PF00023">
    <property type="entry name" value="Ank"/>
    <property type="match status" value="1"/>
</dbReference>